<evidence type="ECO:0000313" key="2">
    <source>
        <dbReference type="EMBL" id="CAG5087953.1"/>
    </source>
</evidence>
<dbReference type="EMBL" id="OU015568">
    <property type="protein sequence ID" value="CAG5087953.1"/>
    <property type="molecule type" value="Genomic_DNA"/>
</dbReference>
<protein>
    <submittedName>
        <fullName evidence="2">Oidioi.mRNA.OKI2018_I69.PAR.g11678.t1.cds</fullName>
    </submittedName>
</protein>
<name>A0ABN7RWU1_OIKDI</name>
<evidence type="ECO:0000313" key="3">
    <source>
        <dbReference type="Proteomes" id="UP001158576"/>
    </source>
</evidence>
<feature type="compositionally biased region" description="Polar residues" evidence="1">
    <location>
        <begin position="32"/>
        <end position="41"/>
    </location>
</feature>
<gene>
    <name evidence="2" type="ORF">OKIOD_LOCUS3236</name>
</gene>
<feature type="region of interest" description="Disordered" evidence="1">
    <location>
        <begin position="32"/>
        <end position="55"/>
    </location>
</feature>
<reference evidence="2 3" key="1">
    <citation type="submission" date="2021-04" db="EMBL/GenBank/DDBJ databases">
        <authorList>
            <person name="Bliznina A."/>
        </authorList>
    </citation>
    <scope>NUCLEOTIDE SEQUENCE [LARGE SCALE GENOMIC DNA]</scope>
</reference>
<feature type="compositionally biased region" description="Basic and acidic residues" evidence="1">
    <location>
        <begin position="43"/>
        <end position="55"/>
    </location>
</feature>
<organism evidence="2 3">
    <name type="scientific">Oikopleura dioica</name>
    <name type="common">Tunicate</name>
    <dbReference type="NCBI Taxonomy" id="34765"/>
    <lineage>
        <taxon>Eukaryota</taxon>
        <taxon>Metazoa</taxon>
        <taxon>Chordata</taxon>
        <taxon>Tunicata</taxon>
        <taxon>Appendicularia</taxon>
        <taxon>Copelata</taxon>
        <taxon>Oikopleuridae</taxon>
        <taxon>Oikopleura</taxon>
    </lineage>
</organism>
<evidence type="ECO:0000256" key="1">
    <source>
        <dbReference type="SAM" id="MobiDB-lite"/>
    </source>
</evidence>
<dbReference type="Proteomes" id="UP001158576">
    <property type="component" value="Chromosome PAR"/>
</dbReference>
<keyword evidence="3" id="KW-1185">Reference proteome</keyword>
<accession>A0ABN7RWU1</accession>
<sequence length="112" mass="12618">MDLPPNAPRRKCDRYILHPDELKSILENLQNLSKAENNQTGRQRKDSENKNSKDPFRVFHGIGPEGCQAITSLCFALKNSPLPGFEVSEPYIELWSGLPTMHASLNKITAQN</sequence>
<proteinExistence type="predicted"/>